<comment type="caution">
    <text evidence="2">The sequence shown here is derived from an EMBL/GenBank/DDBJ whole genome shotgun (WGS) entry which is preliminary data.</text>
</comment>
<dbReference type="EMBL" id="SACL01000001">
    <property type="protein sequence ID" value="RVT98575.1"/>
    <property type="molecule type" value="Genomic_DNA"/>
</dbReference>
<keyword evidence="3" id="KW-1185">Reference proteome</keyword>
<feature type="chain" id="PRO_5019005337" evidence="1">
    <location>
        <begin position="20"/>
        <end position="145"/>
    </location>
</feature>
<name>A0A437MLS2_9PROT</name>
<gene>
    <name evidence="2" type="ORF">EOD42_00190</name>
</gene>
<feature type="signal peptide" evidence="1">
    <location>
        <begin position="1"/>
        <end position="19"/>
    </location>
</feature>
<accession>A0A437MLS2</accession>
<evidence type="ECO:0000256" key="1">
    <source>
        <dbReference type="SAM" id="SignalP"/>
    </source>
</evidence>
<sequence length="145" mass="15395">MKRALLAALLLAAPAEVRAGARAEQALRLYCGGGFTGGGGGVAVDSAGQLTRLRRQTFAAPLESRPIEGRPQPVAEWLRMLEGAGFRRLPRGEPSNMTCTLTMGAGPTGHFIMWRGTGTPPDLPAPVLHVIAALRRLQQDNPFGQ</sequence>
<reference evidence="2 3" key="1">
    <citation type="submission" date="2019-01" db="EMBL/GenBank/DDBJ databases">
        <authorList>
            <person name="Chen W.-M."/>
        </authorList>
    </citation>
    <scope>NUCLEOTIDE SEQUENCE [LARGE SCALE GENOMIC DNA]</scope>
    <source>
        <strain evidence="2 3">CCP-6</strain>
    </source>
</reference>
<dbReference type="Proteomes" id="UP000282957">
    <property type="component" value="Unassembled WGS sequence"/>
</dbReference>
<dbReference type="AlphaFoldDB" id="A0A437MLS2"/>
<evidence type="ECO:0000313" key="2">
    <source>
        <dbReference type="EMBL" id="RVT98575.1"/>
    </source>
</evidence>
<protein>
    <submittedName>
        <fullName evidence="2">Uncharacterized protein</fullName>
    </submittedName>
</protein>
<evidence type="ECO:0000313" key="3">
    <source>
        <dbReference type="Proteomes" id="UP000282957"/>
    </source>
</evidence>
<dbReference type="RefSeq" id="WP_127785047.1">
    <property type="nucleotide sequence ID" value="NZ_SACL01000001.1"/>
</dbReference>
<proteinExistence type="predicted"/>
<organism evidence="2 3">
    <name type="scientific">Rhodovarius crocodyli</name>
    <dbReference type="NCBI Taxonomy" id="1979269"/>
    <lineage>
        <taxon>Bacteria</taxon>
        <taxon>Pseudomonadati</taxon>
        <taxon>Pseudomonadota</taxon>
        <taxon>Alphaproteobacteria</taxon>
        <taxon>Acetobacterales</taxon>
        <taxon>Roseomonadaceae</taxon>
        <taxon>Rhodovarius</taxon>
    </lineage>
</organism>
<keyword evidence="1" id="KW-0732">Signal</keyword>